<evidence type="ECO:0000256" key="12">
    <source>
        <dbReference type="ARBA" id="ARBA00047353"/>
    </source>
</evidence>
<keyword evidence="15" id="KW-1185">Reference proteome</keyword>
<evidence type="ECO:0000256" key="7">
    <source>
        <dbReference type="ARBA" id="ARBA00022692"/>
    </source>
</evidence>
<evidence type="ECO:0000256" key="11">
    <source>
        <dbReference type="ARBA" id="ARBA00023136"/>
    </source>
</evidence>
<dbReference type="GO" id="GO:0036269">
    <property type="term" value="P:swimming behavior"/>
    <property type="evidence" value="ECO:0007669"/>
    <property type="project" value="Ensembl"/>
</dbReference>
<dbReference type="CTD" id="116150"/>
<dbReference type="OrthoDB" id="19639at2759"/>
<evidence type="ECO:0000256" key="5">
    <source>
        <dbReference type="ARBA" id="ARBA00012596"/>
    </source>
</evidence>
<evidence type="ECO:0000256" key="4">
    <source>
        <dbReference type="ARBA" id="ARBA00005432"/>
    </source>
</evidence>
<protein>
    <recommendedName>
        <fullName evidence="5">ditrans,polycis-polyprenyl diphosphate synthase [(2E,6E)-farnesyldiphosphate specific]</fullName>
        <ecNumber evidence="5">2.5.1.87</ecNumber>
    </recommendedName>
</protein>
<evidence type="ECO:0000256" key="10">
    <source>
        <dbReference type="ARBA" id="ARBA00022989"/>
    </source>
</evidence>
<dbReference type="InterPro" id="IPR036424">
    <property type="entry name" value="UPP_synth-like_sf"/>
</dbReference>
<evidence type="ECO:0000256" key="3">
    <source>
        <dbReference type="ARBA" id="ARBA00004922"/>
    </source>
</evidence>
<comment type="pathway">
    <text evidence="3">Protein modification; protein glycosylation.</text>
</comment>
<dbReference type="SUPFAM" id="SSF64005">
    <property type="entry name" value="Undecaprenyl diphosphate synthase"/>
    <property type="match status" value="1"/>
</dbReference>
<evidence type="ECO:0000313" key="15">
    <source>
        <dbReference type="Proteomes" id="UP000264800"/>
    </source>
</evidence>
<sequence length="289" mass="32938">MALLYSLLWRFLLVLVRVKRAVVSWLQIRLRSWRGRLWEGTITALLLPVAVSEFPDYQKKANPNVNVEPVRGNRAVGSRARWLSDGQSLEKLPAHIGFMVAEEELSFTDVANLVVWCMAVGVSYVSVYDNHGIFQKSSSRLQEEILRQQQSLLGIDESKYDVELLNNSRDKQQHFVVSCRSTVKVLSPEDGKHTIVQAAKKLCHSVENKERSSKDISVSMLDVLLRESKNIPDPELVVKFGPVNSTLGFLPWHIRLTEFISLPSHRNISYEDLLRALQRYGACQQRLGQ</sequence>
<keyword evidence="7" id="KW-0812">Transmembrane</keyword>
<dbReference type="OMA" id="AWSSCAG"/>
<dbReference type="Proteomes" id="UP000264800">
    <property type="component" value="Unplaced"/>
</dbReference>
<proteinExistence type="inferred from homology"/>
<dbReference type="GeneTree" id="ENSGT00390000003223"/>
<evidence type="ECO:0000256" key="8">
    <source>
        <dbReference type="ARBA" id="ARBA00022824"/>
    </source>
</evidence>
<dbReference type="GO" id="GO:0005789">
    <property type="term" value="C:endoplasmic reticulum membrane"/>
    <property type="evidence" value="ECO:0007669"/>
    <property type="project" value="UniProtKB-SubCell"/>
</dbReference>
<comment type="cofactor">
    <cofactor evidence="1">
        <name>Mg(2+)</name>
        <dbReference type="ChEBI" id="CHEBI:18420"/>
    </cofactor>
</comment>
<dbReference type="EC" id="2.5.1.87" evidence="5"/>
<dbReference type="KEGG" id="kmr:108228908"/>
<reference evidence="14" key="1">
    <citation type="submission" date="2025-08" db="UniProtKB">
        <authorList>
            <consortium name="Ensembl"/>
        </authorList>
    </citation>
    <scope>IDENTIFICATION</scope>
</reference>
<evidence type="ECO:0000256" key="13">
    <source>
        <dbReference type="SAM" id="SignalP"/>
    </source>
</evidence>
<organism evidence="14 15">
    <name type="scientific">Kryptolebias marmoratus</name>
    <name type="common">Mangrove killifish</name>
    <name type="synonym">Rivulus marmoratus</name>
    <dbReference type="NCBI Taxonomy" id="37003"/>
    <lineage>
        <taxon>Eukaryota</taxon>
        <taxon>Metazoa</taxon>
        <taxon>Chordata</taxon>
        <taxon>Craniata</taxon>
        <taxon>Vertebrata</taxon>
        <taxon>Euteleostomi</taxon>
        <taxon>Actinopterygii</taxon>
        <taxon>Neopterygii</taxon>
        <taxon>Teleostei</taxon>
        <taxon>Neoteleostei</taxon>
        <taxon>Acanthomorphata</taxon>
        <taxon>Ovalentaria</taxon>
        <taxon>Atherinomorphae</taxon>
        <taxon>Cyprinodontiformes</taxon>
        <taxon>Rivulidae</taxon>
        <taxon>Kryptolebias</taxon>
    </lineage>
</organism>
<keyword evidence="8" id="KW-0256">Endoplasmic reticulum</keyword>
<dbReference type="AlphaFoldDB" id="A0A3Q3A1D9"/>
<dbReference type="RefSeq" id="XP_017260040.1">
    <property type="nucleotide sequence ID" value="XM_017404551.3"/>
</dbReference>
<evidence type="ECO:0000256" key="9">
    <source>
        <dbReference type="ARBA" id="ARBA00022842"/>
    </source>
</evidence>
<feature type="chain" id="PRO_5018653884" description="ditrans,polycis-polyprenyl diphosphate synthase [(2E,6E)-farnesyldiphosphate specific]" evidence="13">
    <location>
        <begin position="22"/>
        <end position="289"/>
    </location>
</feature>
<evidence type="ECO:0000256" key="6">
    <source>
        <dbReference type="ARBA" id="ARBA00022679"/>
    </source>
</evidence>
<dbReference type="GO" id="GO:0002040">
    <property type="term" value="P:sprouting angiogenesis"/>
    <property type="evidence" value="ECO:0007669"/>
    <property type="project" value="Ensembl"/>
</dbReference>
<dbReference type="GO" id="GO:0045547">
    <property type="term" value="F:ditrans,polycis-polyprenyl diphosphate synthase [(2E,6E)-farnesyl diphosphate specific] activity"/>
    <property type="evidence" value="ECO:0007669"/>
    <property type="project" value="UniProtKB-EC"/>
</dbReference>
<dbReference type="PANTHER" id="PTHR21528">
    <property type="entry name" value="DEHYDRODOLICHYL DIPHOSPHATE SYNTHASE COMPLEX SUBUNIT NUS1"/>
    <property type="match status" value="1"/>
</dbReference>
<comment type="subcellular location">
    <subcellularLocation>
        <location evidence="2">Endoplasmic reticulum membrane</location>
    </subcellularLocation>
</comment>
<reference evidence="14" key="2">
    <citation type="submission" date="2025-09" db="UniProtKB">
        <authorList>
            <consortium name="Ensembl"/>
        </authorList>
    </citation>
    <scope>IDENTIFICATION</scope>
</reference>
<dbReference type="PANTHER" id="PTHR21528:SF0">
    <property type="entry name" value="DEHYDRODOLICHYL DIPHOSPHATE SYNTHASE COMPLEX SUBUNIT NUS1"/>
    <property type="match status" value="1"/>
</dbReference>
<dbReference type="UniPathway" id="UPA00378"/>
<dbReference type="Gene3D" id="3.40.1180.10">
    <property type="entry name" value="Decaprenyl diphosphate synthase-like"/>
    <property type="match status" value="1"/>
</dbReference>
<dbReference type="GeneID" id="108228908"/>
<dbReference type="GO" id="GO:0032367">
    <property type="term" value="P:intracellular cholesterol transport"/>
    <property type="evidence" value="ECO:0007669"/>
    <property type="project" value="Ensembl"/>
</dbReference>
<dbReference type="GO" id="GO:1904423">
    <property type="term" value="C:dehydrodolichyl diphosphate synthase complex"/>
    <property type="evidence" value="ECO:0007669"/>
    <property type="project" value="InterPro"/>
</dbReference>
<dbReference type="InterPro" id="IPR038887">
    <property type="entry name" value="Nus1/NgBR"/>
</dbReference>
<evidence type="ECO:0000256" key="1">
    <source>
        <dbReference type="ARBA" id="ARBA00001946"/>
    </source>
</evidence>
<keyword evidence="10" id="KW-1133">Transmembrane helix</keyword>
<evidence type="ECO:0000256" key="2">
    <source>
        <dbReference type="ARBA" id="ARBA00004586"/>
    </source>
</evidence>
<dbReference type="STRING" id="37003.ENSKMAP00000010101"/>
<accession>A0A3Q3A1D9</accession>
<keyword evidence="11" id="KW-0472">Membrane</keyword>
<name>A0A3Q3A1D9_KRYMA</name>
<evidence type="ECO:0000313" key="14">
    <source>
        <dbReference type="Ensembl" id="ENSKMAP00000010101.1"/>
    </source>
</evidence>
<keyword evidence="6" id="KW-0808">Transferase</keyword>
<feature type="signal peptide" evidence="13">
    <location>
        <begin position="1"/>
        <end position="21"/>
    </location>
</feature>
<dbReference type="Ensembl" id="ENSKMAT00000010263.1">
    <property type="protein sequence ID" value="ENSKMAP00000010101.1"/>
    <property type="gene ID" value="ENSKMAG00000007587.1"/>
</dbReference>
<comment type="similarity">
    <text evidence="4">Belongs to the UPP synthase family.</text>
</comment>
<comment type="catalytic activity">
    <reaction evidence="12">
        <text>n isopentenyl diphosphate + (2E,6E)-farnesyl diphosphate = a di-trans,poly-cis-polyprenyl diphosphate + n diphosphate</text>
        <dbReference type="Rhea" id="RHEA:53008"/>
        <dbReference type="Rhea" id="RHEA-COMP:19494"/>
        <dbReference type="ChEBI" id="CHEBI:33019"/>
        <dbReference type="ChEBI" id="CHEBI:128769"/>
        <dbReference type="ChEBI" id="CHEBI:136960"/>
        <dbReference type="ChEBI" id="CHEBI:175763"/>
        <dbReference type="EC" id="2.5.1.87"/>
    </reaction>
</comment>
<keyword evidence="9" id="KW-0460">Magnesium</keyword>
<keyword evidence="13" id="KW-0732">Signal</keyword>